<name>A0ABD0P6A2_CIRMR</name>
<proteinExistence type="predicted"/>
<protein>
    <submittedName>
        <fullName evidence="1">Uncharacterized protein</fullName>
    </submittedName>
</protein>
<feature type="non-terminal residue" evidence="1">
    <location>
        <position position="1"/>
    </location>
</feature>
<evidence type="ECO:0000313" key="2">
    <source>
        <dbReference type="Proteomes" id="UP001529510"/>
    </source>
</evidence>
<evidence type="ECO:0000313" key="1">
    <source>
        <dbReference type="EMBL" id="KAL0169622.1"/>
    </source>
</evidence>
<keyword evidence="2" id="KW-1185">Reference proteome</keyword>
<sequence>DNSFSRSRSSSVTSIDRESREVISSFYFCDSLSKKSETVAVPSLMLAIALTVPSTPEQRMQQPVG</sequence>
<feature type="non-terminal residue" evidence="1">
    <location>
        <position position="65"/>
    </location>
</feature>
<dbReference type="EMBL" id="JAMKFB020000017">
    <property type="protein sequence ID" value="KAL0169622.1"/>
    <property type="molecule type" value="Genomic_DNA"/>
</dbReference>
<gene>
    <name evidence="1" type="ORF">M9458_034218</name>
</gene>
<dbReference type="Proteomes" id="UP001529510">
    <property type="component" value="Unassembled WGS sequence"/>
</dbReference>
<organism evidence="1 2">
    <name type="scientific">Cirrhinus mrigala</name>
    <name type="common">Mrigala</name>
    <dbReference type="NCBI Taxonomy" id="683832"/>
    <lineage>
        <taxon>Eukaryota</taxon>
        <taxon>Metazoa</taxon>
        <taxon>Chordata</taxon>
        <taxon>Craniata</taxon>
        <taxon>Vertebrata</taxon>
        <taxon>Euteleostomi</taxon>
        <taxon>Actinopterygii</taxon>
        <taxon>Neopterygii</taxon>
        <taxon>Teleostei</taxon>
        <taxon>Ostariophysi</taxon>
        <taxon>Cypriniformes</taxon>
        <taxon>Cyprinidae</taxon>
        <taxon>Labeoninae</taxon>
        <taxon>Labeonini</taxon>
        <taxon>Cirrhinus</taxon>
    </lineage>
</organism>
<accession>A0ABD0P6A2</accession>
<reference evidence="1 2" key="1">
    <citation type="submission" date="2024-05" db="EMBL/GenBank/DDBJ databases">
        <title>Genome sequencing and assembly of Indian major carp, Cirrhinus mrigala (Hamilton, 1822).</title>
        <authorList>
            <person name="Mohindra V."/>
            <person name="Chowdhury L.M."/>
            <person name="Lal K."/>
            <person name="Jena J.K."/>
        </authorList>
    </citation>
    <scope>NUCLEOTIDE SEQUENCE [LARGE SCALE GENOMIC DNA]</scope>
    <source>
        <strain evidence="1">CM1030</strain>
        <tissue evidence="1">Blood</tissue>
    </source>
</reference>
<comment type="caution">
    <text evidence="1">The sequence shown here is derived from an EMBL/GenBank/DDBJ whole genome shotgun (WGS) entry which is preliminary data.</text>
</comment>
<dbReference type="AlphaFoldDB" id="A0ABD0P6A2"/>